<sequence>MPSETTVAALIGEIDATPYGPAERELIERAITLAEDTGDDAAAYAVRMRLIQSASLTGDTDALLTAFAWCVGRNAADPATFPTQIDDHDLLWFHKWVADALASNPVFPRATIAESIEQMETAYRQAGVGLSGVVQTRFWQAFEEGRIDQAARHLEELGRTPRDEYSHCEACVRSEEARFRLATGDLEAGIALVQEMLDQDLECAEEPERAMAHTLVPLLRVDRPGDAERMHVRGYRLARGSAAKLDMVGLHLIFLSVTGNHQRALELLERHIGWLAHDNLNATAHLDALTAFAVTCTAAGTAGLGHEHVRGAEGAPLHRFLGTRPDRWTVDALAQACWRAADELAARFDERNGTTCRSERVSAARVLADRRWDLPIGVAHRVPAPPVAVDPAAAAAFVDEVEDARTLAERVDTIRGTEDADAALTWVEAELVAARAPGRRAVLLRLRAQLLAGGGRVEEALTTVDEALDLAVAHTARSLTTSLAALSAHICDDLGRLDEAAGRLRLATREAELGGAESTVLRYRLGVVLVRSGRPDEAVDELVTVAETEEAQDATAADRALTLLWLGCARRDAGEPGAAYAAWTEGRELARAGESHDVATRIGRELGQMMMRFDDDEAVEVLDEAVEDARRLTDRPDMLADVLHTRGRARCQFGDAGGLDDLRAAAEHTDPWTRADIRDSTARALAELGRFDEAVQVGLAASDAYAAAEDVVGSGSTLIVVAQALLATDRHEEALGILADAAPRVSEVPQLAARVALMEGDANEALGRHDAAAAARARVDR</sequence>
<dbReference type="RefSeq" id="WP_345352133.1">
    <property type="nucleotide sequence ID" value="NZ_BAABFB010000075.1"/>
</dbReference>
<proteinExistence type="predicted"/>
<organism evidence="1 2">
    <name type="scientific">Rhodococcus olei</name>
    <dbReference type="NCBI Taxonomy" id="2161675"/>
    <lineage>
        <taxon>Bacteria</taxon>
        <taxon>Bacillati</taxon>
        <taxon>Actinomycetota</taxon>
        <taxon>Actinomycetes</taxon>
        <taxon>Mycobacteriales</taxon>
        <taxon>Nocardiaceae</taxon>
        <taxon>Rhodococcus</taxon>
    </lineage>
</organism>
<evidence type="ECO:0000313" key="2">
    <source>
        <dbReference type="Proteomes" id="UP001501183"/>
    </source>
</evidence>
<name>A0ABP8PNZ7_9NOCA</name>
<protein>
    <recommendedName>
        <fullName evidence="3">Tetratricopeptide repeat protein</fullName>
    </recommendedName>
</protein>
<accession>A0ABP8PNZ7</accession>
<dbReference type="InterPro" id="IPR011990">
    <property type="entry name" value="TPR-like_helical_dom_sf"/>
</dbReference>
<keyword evidence="2" id="KW-1185">Reference proteome</keyword>
<gene>
    <name evidence="1" type="ORF">GCM10023094_50380</name>
</gene>
<dbReference type="Proteomes" id="UP001501183">
    <property type="component" value="Unassembled WGS sequence"/>
</dbReference>
<comment type="caution">
    <text evidence="1">The sequence shown here is derived from an EMBL/GenBank/DDBJ whole genome shotgun (WGS) entry which is preliminary data.</text>
</comment>
<evidence type="ECO:0000313" key="1">
    <source>
        <dbReference type="EMBL" id="GAA4489195.1"/>
    </source>
</evidence>
<reference evidence="2" key="1">
    <citation type="journal article" date="2019" name="Int. J. Syst. Evol. Microbiol.">
        <title>The Global Catalogue of Microorganisms (GCM) 10K type strain sequencing project: providing services to taxonomists for standard genome sequencing and annotation.</title>
        <authorList>
            <consortium name="The Broad Institute Genomics Platform"/>
            <consortium name="The Broad Institute Genome Sequencing Center for Infectious Disease"/>
            <person name="Wu L."/>
            <person name="Ma J."/>
        </authorList>
    </citation>
    <scope>NUCLEOTIDE SEQUENCE [LARGE SCALE GENOMIC DNA]</scope>
    <source>
        <strain evidence="2">JCM 32206</strain>
    </source>
</reference>
<evidence type="ECO:0008006" key="3">
    <source>
        <dbReference type="Google" id="ProtNLM"/>
    </source>
</evidence>
<dbReference type="EMBL" id="BAABFB010000075">
    <property type="protein sequence ID" value="GAA4489195.1"/>
    <property type="molecule type" value="Genomic_DNA"/>
</dbReference>
<dbReference type="SUPFAM" id="SSF48452">
    <property type="entry name" value="TPR-like"/>
    <property type="match status" value="2"/>
</dbReference>
<dbReference type="Gene3D" id="1.25.40.10">
    <property type="entry name" value="Tetratricopeptide repeat domain"/>
    <property type="match status" value="1"/>
</dbReference>